<comment type="caution">
    <text evidence="2">The sequence shown here is derived from an EMBL/GenBank/DDBJ whole genome shotgun (WGS) entry which is preliminary data.</text>
</comment>
<reference evidence="3" key="1">
    <citation type="journal article" date="2019" name="Int. J. Syst. Evol. Microbiol.">
        <title>The Global Catalogue of Microorganisms (GCM) 10K type strain sequencing project: providing services to taxonomists for standard genome sequencing and annotation.</title>
        <authorList>
            <consortium name="The Broad Institute Genomics Platform"/>
            <consortium name="The Broad Institute Genome Sequencing Center for Infectious Disease"/>
            <person name="Wu L."/>
            <person name="Ma J."/>
        </authorList>
    </citation>
    <scope>NUCLEOTIDE SEQUENCE [LARGE SCALE GENOMIC DNA]</scope>
    <source>
        <strain evidence="3">KCTC 52232</strain>
    </source>
</reference>
<evidence type="ECO:0000313" key="2">
    <source>
        <dbReference type="EMBL" id="MFD2864095.1"/>
    </source>
</evidence>
<dbReference type="RefSeq" id="WP_377124279.1">
    <property type="nucleotide sequence ID" value="NZ_JBHUON010000004.1"/>
</dbReference>
<dbReference type="InterPro" id="IPR036514">
    <property type="entry name" value="SGNH_hydro_sf"/>
</dbReference>
<name>A0ABW5XKI0_9SPHI</name>
<gene>
    <name evidence="2" type="ORF">ACFSYC_05285</name>
</gene>
<evidence type="ECO:0000259" key="1">
    <source>
        <dbReference type="Pfam" id="PF13472"/>
    </source>
</evidence>
<dbReference type="InterPro" id="IPR013830">
    <property type="entry name" value="SGNH_hydro"/>
</dbReference>
<dbReference type="Proteomes" id="UP001597601">
    <property type="component" value="Unassembled WGS sequence"/>
</dbReference>
<feature type="domain" description="SGNH hydrolase-type esterase" evidence="1">
    <location>
        <begin position="35"/>
        <end position="185"/>
    </location>
</feature>
<dbReference type="Gene3D" id="3.40.50.1110">
    <property type="entry name" value="SGNH hydrolase"/>
    <property type="match status" value="1"/>
</dbReference>
<keyword evidence="3" id="KW-1185">Reference proteome</keyword>
<dbReference type="SUPFAM" id="SSF52266">
    <property type="entry name" value="SGNH hydrolase"/>
    <property type="match status" value="1"/>
</dbReference>
<protein>
    <submittedName>
        <fullName evidence="2">GDSL-type esterase/lipase family protein</fullName>
    </submittedName>
</protein>
<sequence length="196" mass="22727">MFWYEDDIKRLEKLRTELSIEPETLFYGSSSIRLWSTLVEDLNDLKPINLGFGGSSLAACTWFFDRVMDGYQPKRLVVYAGDNDLGDGRHPEEIFIFFQQFAANVMARFGALPCYFISLKPSVTRWGIINQFHYTNKIIAADITDNHPNWHWINVYDAMLNADGWPDRKYFVGDGLHLSEKGYQLWTNLIKNAITI</sequence>
<accession>A0ABW5XKI0</accession>
<proteinExistence type="predicted"/>
<organism evidence="2 3">
    <name type="scientific">Mucilaginibacter antarcticus</name>
    <dbReference type="NCBI Taxonomy" id="1855725"/>
    <lineage>
        <taxon>Bacteria</taxon>
        <taxon>Pseudomonadati</taxon>
        <taxon>Bacteroidota</taxon>
        <taxon>Sphingobacteriia</taxon>
        <taxon>Sphingobacteriales</taxon>
        <taxon>Sphingobacteriaceae</taxon>
        <taxon>Mucilaginibacter</taxon>
    </lineage>
</organism>
<evidence type="ECO:0000313" key="3">
    <source>
        <dbReference type="Proteomes" id="UP001597601"/>
    </source>
</evidence>
<dbReference type="Pfam" id="PF13472">
    <property type="entry name" value="Lipase_GDSL_2"/>
    <property type="match status" value="1"/>
</dbReference>
<dbReference type="EMBL" id="JBHUON010000004">
    <property type="protein sequence ID" value="MFD2864095.1"/>
    <property type="molecule type" value="Genomic_DNA"/>
</dbReference>